<comment type="caution">
    <text evidence="4">The sequence shown here is derived from an EMBL/GenBank/DDBJ whole genome shotgun (WGS) entry which is preliminary data.</text>
</comment>
<sequence length="131" mass="14611">VCSTDAAEQISNTIREKKLNRVVVAACTPRTHEPLFRDTLREGGINQYFFEMANIREHCSWVHSKQKEEATKKAKDIVRMSVARTIHLEPLQEFDLPVNKTGLVVGGGLAGMTSALALANQGYREVSCFSF</sequence>
<feature type="non-terminal residue" evidence="4">
    <location>
        <position position="1"/>
    </location>
</feature>
<name>X1PH05_9ZZZZ</name>
<proteinExistence type="predicted"/>
<evidence type="ECO:0000259" key="3">
    <source>
        <dbReference type="Pfam" id="PF00890"/>
    </source>
</evidence>
<evidence type="ECO:0000256" key="2">
    <source>
        <dbReference type="ARBA" id="ARBA00023002"/>
    </source>
</evidence>
<reference evidence="4" key="1">
    <citation type="journal article" date="2014" name="Front. Microbiol.">
        <title>High frequency of phylogenetically diverse reductive dehalogenase-homologous genes in deep subseafloor sedimentary metagenomes.</title>
        <authorList>
            <person name="Kawai M."/>
            <person name="Futagami T."/>
            <person name="Toyoda A."/>
            <person name="Takaki Y."/>
            <person name="Nishi S."/>
            <person name="Hori S."/>
            <person name="Arai W."/>
            <person name="Tsubouchi T."/>
            <person name="Morono Y."/>
            <person name="Uchiyama I."/>
            <person name="Ito T."/>
            <person name="Fujiyama A."/>
            <person name="Inagaki F."/>
            <person name="Takami H."/>
        </authorList>
    </citation>
    <scope>NUCLEOTIDE SEQUENCE</scope>
    <source>
        <strain evidence="4">Expedition CK06-06</strain>
    </source>
</reference>
<accession>X1PH05</accession>
<keyword evidence="1" id="KW-0285">Flavoprotein</keyword>
<dbReference type="InterPro" id="IPR003953">
    <property type="entry name" value="FAD-dep_OxRdtase_2_FAD-bd"/>
</dbReference>
<evidence type="ECO:0000313" key="4">
    <source>
        <dbReference type="EMBL" id="GAI55133.1"/>
    </source>
</evidence>
<dbReference type="EMBL" id="BARV01033902">
    <property type="protein sequence ID" value="GAI55133.1"/>
    <property type="molecule type" value="Genomic_DNA"/>
</dbReference>
<feature type="domain" description="FAD-dependent oxidoreductase 2 FAD-binding" evidence="3">
    <location>
        <begin position="103"/>
        <end position="125"/>
    </location>
</feature>
<evidence type="ECO:0000256" key="1">
    <source>
        <dbReference type="ARBA" id="ARBA00022630"/>
    </source>
</evidence>
<protein>
    <recommendedName>
        <fullName evidence="3">FAD-dependent oxidoreductase 2 FAD-binding domain-containing protein</fullName>
    </recommendedName>
</protein>
<keyword evidence="2" id="KW-0560">Oxidoreductase</keyword>
<dbReference type="SUPFAM" id="SSF51971">
    <property type="entry name" value="Nucleotide-binding domain"/>
    <property type="match status" value="1"/>
</dbReference>
<dbReference type="GO" id="GO:0016491">
    <property type="term" value="F:oxidoreductase activity"/>
    <property type="evidence" value="ECO:0007669"/>
    <property type="project" value="UniProtKB-KW"/>
</dbReference>
<organism evidence="4">
    <name type="scientific">marine sediment metagenome</name>
    <dbReference type="NCBI Taxonomy" id="412755"/>
    <lineage>
        <taxon>unclassified sequences</taxon>
        <taxon>metagenomes</taxon>
        <taxon>ecological metagenomes</taxon>
    </lineage>
</organism>
<dbReference type="AlphaFoldDB" id="X1PH05"/>
<dbReference type="Pfam" id="PF00890">
    <property type="entry name" value="FAD_binding_2"/>
    <property type="match status" value="1"/>
</dbReference>
<gene>
    <name evidence="4" type="ORF">S06H3_53209</name>
</gene>